<protein>
    <submittedName>
        <fullName evidence="13">OXA1L mitochondrial inner membrane protein</fullName>
    </submittedName>
</protein>
<dbReference type="PANTHER" id="PTHR12428">
    <property type="entry name" value="OXA1"/>
    <property type="match status" value="1"/>
</dbReference>
<evidence type="ECO:0000256" key="10">
    <source>
        <dbReference type="SAM" id="MobiDB-lite"/>
    </source>
</evidence>
<accession>H3D649</accession>
<dbReference type="GO" id="GO:0032977">
    <property type="term" value="F:membrane insertase activity"/>
    <property type="evidence" value="ECO:0007669"/>
    <property type="project" value="InterPro"/>
</dbReference>
<dbReference type="Pfam" id="PF02096">
    <property type="entry name" value="60KD_IMP"/>
    <property type="match status" value="1"/>
</dbReference>
<keyword evidence="8 11" id="KW-0472">Membrane</keyword>
<dbReference type="CDD" id="cd20069">
    <property type="entry name" value="5TM_Oxa1-like"/>
    <property type="match status" value="1"/>
</dbReference>
<feature type="region of interest" description="Disordered" evidence="10">
    <location>
        <begin position="323"/>
        <end position="357"/>
    </location>
</feature>
<evidence type="ECO:0000256" key="6">
    <source>
        <dbReference type="ARBA" id="ARBA00022989"/>
    </source>
</evidence>
<sequence length="357" mass="39777">ASAQPTPVLTQPLIEQAVEAAPTAAEVLQVAATEQSLAELGLAGYTPVGLIQNLLEFMHVDIGLPWWGAIVVGTVLARLAVFPVIVKGQREAAKLNNVLPEMTKLTNRMNEAKQSGNKFEFGKAYSDLTLFQKKHDVNPLRGFLVPLVQAPIFISFFIALRKMAYLPVPNVSLWLFKDREVSPGIFLLHLFLRVDLQQCLCLISEADPKSPSLDCVPFRSNGMPFIILPMTINFPTAVFTYWLTSNCFSLGQVALLRLPFVREKFRIPEKIKHPASSLPQNDGFVQSMKKGWKNAQLAQQLEERERRIKNHLDLAAKGPLRQTFTHNPLQQTKPFATGSAENKAADSKARPWKDTIG</sequence>
<name>H3D649_TETNG</name>
<dbReference type="STRING" id="99883.ENSTNIP00000015989"/>
<dbReference type="PANTHER" id="PTHR12428:SF66">
    <property type="entry name" value="MITOCHONDRIAL INNER MEMBRANE PROTEIN OXA1L"/>
    <property type="match status" value="1"/>
</dbReference>
<dbReference type="GO" id="GO:0032979">
    <property type="term" value="P:protein insertion into mitochondrial inner membrane from matrix"/>
    <property type="evidence" value="ECO:0007669"/>
    <property type="project" value="TreeGrafter"/>
</dbReference>
<evidence type="ECO:0000313" key="14">
    <source>
        <dbReference type="Proteomes" id="UP000007303"/>
    </source>
</evidence>
<reference evidence="14" key="1">
    <citation type="journal article" date="2004" name="Nature">
        <title>Genome duplication in the teleost fish Tetraodon nigroviridis reveals the early vertebrate proto-karyotype.</title>
        <authorList>
            <person name="Jaillon O."/>
            <person name="Aury J.-M."/>
            <person name="Brunet F."/>
            <person name="Petit J.-L."/>
            <person name="Stange-Thomann N."/>
            <person name="Mauceli E."/>
            <person name="Bouneau L."/>
            <person name="Fischer C."/>
            <person name="Ozouf-Costaz C."/>
            <person name="Bernot A."/>
            <person name="Nicaud S."/>
            <person name="Jaffe D."/>
            <person name="Fisher S."/>
            <person name="Lutfalla G."/>
            <person name="Dossat C."/>
            <person name="Segurens B."/>
            <person name="Dasilva C."/>
            <person name="Salanoubat M."/>
            <person name="Levy M."/>
            <person name="Boudet N."/>
            <person name="Castellano S."/>
            <person name="Anthouard V."/>
            <person name="Jubin C."/>
            <person name="Castelli V."/>
            <person name="Katinka M."/>
            <person name="Vacherie B."/>
            <person name="Biemont C."/>
            <person name="Skalli Z."/>
            <person name="Cattolico L."/>
            <person name="Poulain J."/>
            <person name="De Berardinis V."/>
            <person name="Cruaud C."/>
            <person name="Duprat S."/>
            <person name="Brottier P."/>
            <person name="Coutanceau J.-P."/>
            <person name="Gouzy J."/>
            <person name="Parra G."/>
            <person name="Lardier G."/>
            <person name="Chapple C."/>
            <person name="McKernan K.J."/>
            <person name="McEwan P."/>
            <person name="Bosak S."/>
            <person name="Kellis M."/>
            <person name="Volff J.-N."/>
            <person name="Guigo R."/>
            <person name="Zody M.C."/>
            <person name="Mesirov J."/>
            <person name="Lindblad-Toh K."/>
            <person name="Birren B."/>
            <person name="Nusbaum C."/>
            <person name="Kahn D."/>
            <person name="Robinson-Rechavi M."/>
            <person name="Laudet V."/>
            <person name="Schachter V."/>
            <person name="Quetier F."/>
            <person name="Saurin W."/>
            <person name="Scarpelli C."/>
            <person name="Wincker P."/>
            <person name="Lander E.S."/>
            <person name="Weissenbach J."/>
            <person name="Roest Crollius H."/>
        </authorList>
    </citation>
    <scope>NUCLEOTIDE SEQUENCE [LARGE SCALE GENOMIC DNA]</scope>
</reference>
<evidence type="ECO:0000256" key="11">
    <source>
        <dbReference type="SAM" id="Phobius"/>
    </source>
</evidence>
<evidence type="ECO:0000256" key="2">
    <source>
        <dbReference type="ARBA" id="ARBA00009877"/>
    </source>
</evidence>
<feature type="transmembrane region" description="Helical" evidence="11">
    <location>
        <begin position="64"/>
        <end position="86"/>
    </location>
</feature>
<dbReference type="InParanoid" id="H3D649"/>
<evidence type="ECO:0000256" key="1">
    <source>
        <dbReference type="ARBA" id="ARBA00004448"/>
    </source>
</evidence>
<keyword evidence="3 9" id="KW-0812">Transmembrane</keyword>
<dbReference type="Proteomes" id="UP000007303">
    <property type="component" value="Unassembled WGS sequence"/>
</dbReference>
<dbReference type="PRINTS" id="PR00701">
    <property type="entry name" value="60KDINNERMP"/>
</dbReference>
<evidence type="ECO:0000256" key="9">
    <source>
        <dbReference type="RuleBase" id="RU003945"/>
    </source>
</evidence>
<evidence type="ECO:0000313" key="13">
    <source>
        <dbReference type="Ensembl" id="ENSTNIP00000015989.1"/>
    </source>
</evidence>
<comment type="subcellular location">
    <subcellularLocation>
        <location evidence="9">Membrane</location>
        <topology evidence="9">Multi-pass membrane protein</topology>
    </subcellularLocation>
    <subcellularLocation>
        <location evidence="1">Mitochondrion inner membrane</location>
        <topology evidence="1">Multi-pass membrane protein</topology>
    </subcellularLocation>
</comment>
<reference evidence="13" key="3">
    <citation type="submission" date="2025-09" db="UniProtKB">
        <authorList>
            <consortium name="Ensembl"/>
        </authorList>
    </citation>
    <scope>IDENTIFICATION</scope>
</reference>
<keyword evidence="6 11" id="KW-1133">Transmembrane helix</keyword>
<feature type="compositionally biased region" description="Polar residues" evidence="10">
    <location>
        <begin position="323"/>
        <end position="334"/>
    </location>
</feature>
<comment type="similarity">
    <text evidence="2 9">Belongs to the OXA1/ALB3/YidC family.</text>
</comment>
<keyword evidence="7" id="KW-0496">Mitochondrion</keyword>
<dbReference type="OMA" id="GWKNAQT"/>
<feature type="transmembrane region" description="Helical" evidence="11">
    <location>
        <begin position="140"/>
        <end position="160"/>
    </location>
</feature>
<keyword evidence="14" id="KW-1185">Reference proteome</keyword>
<keyword evidence="5" id="KW-0809">Transit peptide</keyword>
<dbReference type="InterPro" id="IPR001708">
    <property type="entry name" value="YidC/ALB3/OXA1/COX18"/>
</dbReference>
<feature type="compositionally biased region" description="Basic and acidic residues" evidence="10">
    <location>
        <begin position="343"/>
        <end position="357"/>
    </location>
</feature>
<dbReference type="GO" id="GO:0005743">
    <property type="term" value="C:mitochondrial inner membrane"/>
    <property type="evidence" value="ECO:0007669"/>
    <property type="project" value="UniProtKB-SubCell"/>
</dbReference>
<dbReference type="InterPro" id="IPR028055">
    <property type="entry name" value="YidC/Oxa/ALB_C"/>
</dbReference>
<evidence type="ECO:0000256" key="4">
    <source>
        <dbReference type="ARBA" id="ARBA00022792"/>
    </source>
</evidence>
<dbReference type="GeneTree" id="ENSGT00530000063506"/>
<reference evidence="13" key="2">
    <citation type="submission" date="2025-08" db="UniProtKB">
        <authorList>
            <consortium name="Ensembl"/>
        </authorList>
    </citation>
    <scope>IDENTIFICATION</scope>
</reference>
<dbReference type="Ensembl" id="ENSTNIT00000016200.1">
    <property type="protein sequence ID" value="ENSTNIP00000015989.1"/>
    <property type="gene ID" value="ENSTNIG00000013010.1"/>
</dbReference>
<evidence type="ECO:0000256" key="7">
    <source>
        <dbReference type="ARBA" id="ARBA00023128"/>
    </source>
</evidence>
<evidence type="ECO:0000256" key="8">
    <source>
        <dbReference type="ARBA" id="ARBA00023136"/>
    </source>
</evidence>
<dbReference type="FunCoup" id="H3D649">
    <property type="interactions" value="1109"/>
</dbReference>
<feature type="domain" description="Membrane insertase YidC/Oxa/ALB C-terminal" evidence="12">
    <location>
        <begin position="66"/>
        <end position="255"/>
    </location>
</feature>
<evidence type="ECO:0000259" key="12">
    <source>
        <dbReference type="Pfam" id="PF02096"/>
    </source>
</evidence>
<dbReference type="AlphaFoldDB" id="H3D649"/>
<evidence type="ECO:0000256" key="3">
    <source>
        <dbReference type="ARBA" id="ARBA00022692"/>
    </source>
</evidence>
<evidence type="ECO:0000256" key="5">
    <source>
        <dbReference type="ARBA" id="ARBA00022946"/>
    </source>
</evidence>
<organism evidence="13 14">
    <name type="scientific">Tetraodon nigroviridis</name>
    <name type="common">Spotted green pufferfish</name>
    <name type="synonym">Chelonodon nigroviridis</name>
    <dbReference type="NCBI Taxonomy" id="99883"/>
    <lineage>
        <taxon>Eukaryota</taxon>
        <taxon>Metazoa</taxon>
        <taxon>Chordata</taxon>
        <taxon>Craniata</taxon>
        <taxon>Vertebrata</taxon>
        <taxon>Euteleostomi</taxon>
        <taxon>Actinopterygii</taxon>
        <taxon>Neopterygii</taxon>
        <taxon>Teleostei</taxon>
        <taxon>Neoteleostei</taxon>
        <taxon>Acanthomorphata</taxon>
        <taxon>Eupercaria</taxon>
        <taxon>Tetraodontiformes</taxon>
        <taxon>Tetradontoidea</taxon>
        <taxon>Tetraodontidae</taxon>
        <taxon>Tetraodon</taxon>
    </lineage>
</organism>
<keyword evidence="4" id="KW-0999">Mitochondrion inner membrane</keyword>
<proteinExistence type="inferred from homology"/>
<dbReference type="HOGENOM" id="CLU_029282_3_0_1"/>